<comment type="caution">
    <text evidence="1">The sequence shown here is derived from an EMBL/GenBank/DDBJ whole genome shotgun (WGS) entry which is preliminary data.</text>
</comment>
<proteinExistence type="predicted"/>
<name>T5KKV8_MICMQ</name>
<dbReference type="EMBL" id="ATAO01000193">
    <property type="protein sequence ID" value="EQM75921.1"/>
    <property type="molecule type" value="Genomic_DNA"/>
</dbReference>
<reference evidence="1 2" key="1">
    <citation type="journal article" date="2013" name="Genome Announc.">
        <title>Whole-genome sequences of five oyster-associated bacteria show potential for crude oil hydrocarbon degradation.</title>
        <authorList>
            <person name="Chauhan A."/>
            <person name="Green S."/>
            <person name="Pathak A."/>
            <person name="Thomas J."/>
            <person name="Venkatramanan R."/>
        </authorList>
    </citation>
    <scope>NUCLEOTIDE SEQUENCE [LARGE SCALE GENOMIC DNA]</scope>
    <source>
        <strain evidence="1 2">MF109</strain>
    </source>
</reference>
<dbReference type="RefSeq" id="WP_021200048.1">
    <property type="nucleotide sequence ID" value="NZ_ATAO01000193.1"/>
</dbReference>
<gene>
    <name evidence="1" type="ORF">L687_18595</name>
</gene>
<evidence type="ECO:0000313" key="1">
    <source>
        <dbReference type="EMBL" id="EQM75921.1"/>
    </source>
</evidence>
<dbReference type="PATRIC" id="fig|1333857.3.peg.2088"/>
<dbReference type="AlphaFoldDB" id="T5KKV8"/>
<organism evidence="1 2">
    <name type="scientific">Microbacterium maritypicum MF109</name>
    <dbReference type="NCBI Taxonomy" id="1333857"/>
    <lineage>
        <taxon>Bacteria</taxon>
        <taxon>Bacillati</taxon>
        <taxon>Actinomycetota</taxon>
        <taxon>Actinomycetes</taxon>
        <taxon>Micrococcales</taxon>
        <taxon>Microbacteriaceae</taxon>
        <taxon>Microbacterium</taxon>
    </lineage>
</organism>
<protein>
    <submittedName>
        <fullName evidence="1">Uncharacterized protein</fullName>
    </submittedName>
</protein>
<sequence length="168" mass="18674">MLDVRRSPELQATILSLRRAQRDVRLDINKAARGRLTPLWRQELNARARSNLEREVITSGARVAATDRGVTLHAATRRRPLSGGLVPSLEWAGAEFGANTRRIQVSQRSRGGTRYTRPLTINRQFDSRSSEGQVAFAAASDTGTQLVALWVDTVIDQFRQIPTVEVVA</sequence>
<accession>T5KKV8</accession>
<evidence type="ECO:0000313" key="2">
    <source>
        <dbReference type="Proteomes" id="UP000016033"/>
    </source>
</evidence>
<dbReference type="Proteomes" id="UP000016033">
    <property type="component" value="Unassembled WGS sequence"/>
</dbReference>